<evidence type="ECO:0000313" key="3">
    <source>
        <dbReference type="EMBL" id="CAF1527908.1"/>
    </source>
</evidence>
<dbReference type="InterPro" id="IPR000182">
    <property type="entry name" value="GNAT_dom"/>
</dbReference>
<evidence type="ECO:0000313" key="5">
    <source>
        <dbReference type="Proteomes" id="UP000663852"/>
    </source>
</evidence>
<gene>
    <name evidence="2" type="ORF">EDS130_LOCUS24719</name>
    <name evidence="3" type="ORF">XAT740_LOCUS41246</name>
</gene>
<evidence type="ECO:0000259" key="1">
    <source>
        <dbReference type="PROSITE" id="PS51186"/>
    </source>
</evidence>
<name>A0A814VDD8_ADIRI</name>
<sequence length="173" mass="20324">MSIQEHTFTANQDLLLSEIRRLFVDSFYDYYQLIESELNRPQDERLTSWLDKVFDHVQNDLLTNQSRIFLMRDESLTLIGLLIVKQVSKHVIYIAQLAIHPLFKRQGYGSLFMSHLRATFGPTVTYEVLTRRVNKPAVDFYARYGAQVIDDKQIVVYGYDPQDFIGFRLTHVD</sequence>
<protein>
    <recommendedName>
        <fullName evidence="1">N-acetyltransferase domain-containing protein</fullName>
    </recommendedName>
</protein>
<feature type="domain" description="N-acetyltransferase" evidence="1">
    <location>
        <begin position="17"/>
        <end position="173"/>
    </location>
</feature>
<dbReference type="AlphaFoldDB" id="A0A814VDD8"/>
<dbReference type="SUPFAM" id="SSF55729">
    <property type="entry name" value="Acyl-CoA N-acyltransferases (Nat)"/>
    <property type="match status" value="1"/>
</dbReference>
<dbReference type="Proteomes" id="UP000663828">
    <property type="component" value="Unassembled WGS sequence"/>
</dbReference>
<dbReference type="CDD" id="cd04301">
    <property type="entry name" value="NAT_SF"/>
    <property type="match status" value="1"/>
</dbReference>
<evidence type="ECO:0000313" key="2">
    <source>
        <dbReference type="EMBL" id="CAF1189511.1"/>
    </source>
</evidence>
<comment type="caution">
    <text evidence="2">The sequence shown here is derived from an EMBL/GenBank/DDBJ whole genome shotgun (WGS) entry which is preliminary data.</text>
</comment>
<dbReference type="EMBL" id="CAJNOR010004796">
    <property type="protein sequence ID" value="CAF1527908.1"/>
    <property type="molecule type" value="Genomic_DNA"/>
</dbReference>
<accession>A0A814VDD8</accession>
<keyword evidence="4" id="KW-1185">Reference proteome</keyword>
<reference evidence="2" key="1">
    <citation type="submission" date="2021-02" db="EMBL/GenBank/DDBJ databases">
        <authorList>
            <person name="Nowell W R."/>
        </authorList>
    </citation>
    <scope>NUCLEOTIDE SEQUENCE</scope>
</reference>
<dbReference type="PROSITE" id="PS51186">
    <property type="entry name" value="GNAT"/>
    <property type="match status" value="1"/>
</dbReference>
<dbReference type="EMBL" id="CAJNOJ010000142">
    <property type="protein sequence ID" value="CAF1189511.1"/>
    <property type="molecule type" value="Genomic_DNA"/>
</dbReference>
<dbReference type="GO" id="GO:0016747">
    <property type="term" value="F:acyltransferase activity, transferring groups other than amino-acyl groups"/>
    <property type="evidence" value="ECO:0007669"/>
    <property type="project" value="InterPro"/>
</dbReference>
<dbReference type="OrthoDB" id="10035770at2759"/>
<organism evidence="2 5">
    <name type="scientific">Adineta ricciae</name>
    <name type="common">Rotifer</name>
    <dbReference type="NCBI Taxonomy" id="249248"/>
    <lineage>
        <taxon>Eukaryota</taxon>
        <taxon>Metazoa</taxon>
        <taxon>Spiralia</taxon>
        <taxon>Gnathifera</taxon>
        <taxon>Rotifera</taxon>
        <taxon>Eurotatoria</taxon>
        <taxon>Bdelloidea</taxon>
        <taxon>Adinetida</taxon>
        <taxon>Adinetidae</taxon>
        <taxon>Adineta</taxon>
    </lineage>
</organism>
<proteinExistence type="predicted"/>
<dbReference type="Gene3D" id="3.40.630.30">
    <property type="match status" value="1"/>
</dbReference>
<dbReference type="Pfam" id="PF00583">
    <property type="entry name" value="Acetyltransf_1"/>
    <property type="match status" value="1"/>
</dbReference>
<dbReference type="InterPro" id="IPR016181">
    <property type="entry name" value="Acyl_CoA_acyltransferase"/>
</dbReference>
<evidence type="ECO:0000313" key="4">
    <source>
        <dbReference type="Proteomes" id="UP000663828"/>
    </source>
</evidence>
<dbReference type="Proteomes" id="UP000663852">
    <property type="component" value="Unassembled WGS sequence"/>
</dbReference>